<dbReference type="FunFam" id="3.30.50.10:FF:000007">
    <property type="entry name" value="Nitrogen regulatory AreA, N-terminal"/>
    <property type="match status" value="1"/>
</dbReference>
<dbReference type="AlphaFoldDB" id="A0A1B8B9V8"/>
<evidence type="ECO:0000313" key="12">
    <source>
        <dbReference type="EMBL" id="OBS29520.1"/>
    </source>
</evidence>
<feature type="compositionally biased region" description="Polar residues" evidence="9">
    <location>
        <begin position="497"/>
        <end position="521"/>
    </location>
</feature>
<feature type="domain" description="GATA-type" evidence="10">
    <location>
        <begin position="950"/>
        <end position="1003"/>
    </location>
</feature>
<dbReference type="PROSITE" id="PS00344">
    <property type="entry name" value="GATA_ZN_FINGER_1"/>
    <property type="match status" value="1"/>
</dbReference>
<comment type="caution">
    <text evidence="12">The sequence shown here is derived from an EMBL/GenBank/DDBJ whole genome shotgun (WGS) entry which is preliminary data.</text>
</comment>
<dbReference type="Pfam" id="PF00096">
    <property type="entry name" value="zf-C2H2"/>
    <property type="match status" value="2"/>
</dbReference>
<evidence type="ECO:0000256" key="9">
    <source>
        <dbReference type="SAM" id="MobiDB-lite"/>
    </source>
</evidence>
<dbReference type="SUPFAM" id="SSF57667">
    <property type="entry name" value="beta-beta-alpha zinc fingers"/>
    <property type="match status" value="1"/>
</dbReference>
<gene>
    <name evidence="12" type="ORF">FPOA_03457</name>
</gene>
<feature type="compositionally biased region" description="Acidic residues" evidence="9">
    <location>
        <begin position="123"/>
        <end position="148"/>
    </location>
</feature>
<proteinExistence type="predicted"/>
<feature type="compositionally biased region" description="Basic and acidic residues" evidence="9">
    <location>
        <begin position="108"/>
        <end position="122"/>
    </location>
</feature>
<dbReference type="InterPro" id="IPR058925">
    <property type="entry name" value="zf-C2H2_AcuF"/>
</dbReference>
<dbReference type="Gene3D" id="3.30.160.60">
    <property type="entry name" value="Classic Zinc Finger"/>
    <property type="match status" value="2"/>
</dbReference>
<evidence type="ECO:0000256" key="7">
    <source>
        <dbReference type="ARBA" id="ARBA00023242"/>
    </source>
</evidence>
<dbReference type="InterPro" id="IPR000679">
    <property type="entry name" value="Znf_GATA"/>
</dbReference>
<dbReference type="InterPro" id="IPR013087">
    <property type="entry name" value="Znf_C2H2_type"/>
</dbReference>
<keyword evidence="6" id="KW-0804">Transcription</keyword>
<evidence type="ECO:0000256" key="5">
    <source>
        <dbReference type="ARBA" id="ARBA00023015"/>
    </source>
</evidence>
<evidence type="ECO:0000256" key="2">
    <source>
        <dbReference type="ARBA" id="ARBA00022723"/>
    </source>
</evidence>
<dbReference type="SUPFAM" id="SSF57716">
    <property type="entry name" value="Glucocorticoid receptor-like (DNA-binding domain)"/>
    <property type="match status" value="1"/>
</dbReference>
<comment type="subcellular location">
    <subcellularLocation>
        <location evidence="1">Nucleus</location>
    </subcellularLocation>
</comment>
<dbReference type="Pfam" id="PF26082">
    <property type="entry name" value="zf-C2H2_AcuF"/>
    <property type="match status" value="1"/>
</dbReference>
<dbReference type="GO" id="GO:0005634">
    <property type="term" value="C:nucleus"/>
    <property type="evidence" value="ECO:0007669"/>
    <property type="project" value="UniProtKB-SubCell"/>
</dbReference>
<dbReference type="OrthoDB" id="6133115at2759"/>
<keyword evidence="7" id="KW-0539">Nucleus</keyword>
<evidence type="ECO:0000259" key="11">
    <source>
        <dbReference type="PROSITE" id="PS50157"/>
    </source>
</evidence>
<evidence type="ECO:0000256" key="1">
    <source>
        <dbReference type="ARBA" id="ARBA00004123"/>
    </source>
</evidence>
<feature type="compositionally biased region" description="Basic and acidic residues" evidence="9">
    <location>
        <begin position="602"/>
        <end position="630"/>
    </location>
</feature>
<feature type="region of interest" description="Disordered" evidence="9">
    <location>
        <begin position="101"/>
        <end position="149"/>
    </location>
</feature>
<accession>A0A1B8B9V8</accession>
<dbReference type="GO" id="GO:0006355">
    <property type="term" value="P:regulation of DNA-templated transcription"/>
    <property type="evidence" value="ECO:0007669"/>
    <property type="project" value="InterPro"/>
</dbReference>
<dbReference type="GO" id="GO:0043565">
    <property type="term" value="F:sequence-specific DNA binding"/>
    <property type="evidence" value="ECO:0007669"/>
    <property type="project" value="InterPro"/>
</dbReference>
<feature type="region of interest" description="Disordered" evidence="9">
    <location>
        <begin position="547"/>
        <end position="570"/>
    </location>
</feature>
<feature type="compositionally biased region" description="Polar residues" evidence="9">
    <location>
        <begin position="727"/>
        <end position="736"/>
    </location>
</feature>
<feature type="compositionally biased region" description="Basic and acidic residues" evidence="9">
    <location>
        <begin position="637"/>
        <end position="672"/>
    </location>
</feature>
<protein>
    <recommendedName>
        <fullName evidence="14">GATA-type domain-containing protein</fullName>
    </recommendedName>
</protein>
<dbReference type="CDD" id="cd00202">
    <property type="entry name" value="ZnF_GATA"/>
    <property type="match status" value="1"/>
</dbReference>
<feature type="region of interest" description="Disordered" evidence="9">
    <location>
        <begin position="487"/>
        <end position="529"/>
    </location>
</feature>
<keyword evidence="3 8" id="KW-0863">Zinc-finger</keyword>
<feature type="domain" description="C2H2-type" evidence="11">
    <location>
        <begin position="847"/>
        <end position="876"/>
    </location>
</feature>
<sequence>MEHNQRSESIASHVAKTFESFRALEDALAATDSFDNPSEGIDSNNLLSTLENDFTRFKMWAGNQAAHQSGPSSLDHRLREAPHLQQQVIYLLKDICESLEDASSNVSERPEDQTQEKGRDQNTQDDDASTMDSAQDEESDFSDSDSDPDFGAPTTALSTFLLDIGEAIDCLLRLSVAIANPAPHERFRKLGAGPSEDVSFYEPHDIAYVRDKFPNISDELAEGLGKFITRRRQFFKYRHAHHEKLASGIETLVSNKETDTGRTEIVPKTVASSLPEQFKTLARFDPQAPVIDEDVRSDTGMSQTSYATSAGFTLEGTDRETRKPVPPLRVPPRPSAAEDGIFECPFCYRMISAKSRTAWKRHVFGDLRPYTCILSHCTKSNTDFDRRHNWQLHVSKYHWRSWSCPFKCQQPFSSMAELSNHIKNHHLPTGSEDEIKSVTALGEKPAPDDTSSHCLLCGHSVTGLKKYVKHVGRHLEQLALFALPSLETGDQEEETGSNEQNSVKSGTDANSLDGPSTTQSPILAPQKNASHDFPVEVMAEEEFVVEELDDEEETDSHGDNENPEDPRNRSEIARGKLPATHDFSGSIQEHTEFPAATQNEQQTKDDAAKKSAEEFDKVEKLHDVYSKAEEVSVAEATTKKPAEKAEKREEELEQEVKIRSWMELNTKPDRMKGSSSSPHEVLLGDSENHRQISPPDSIQKPRGNLYMANQADRGTGPGQGQSQQTQWHQNMASLSQEDQDRVTERATKMFTAASEQQKSHTRSQILSILSSAQLAEIDSQGIDPLMWFYQNQAFQVRKANADRIRRQLDFDTLQIPRHKLQCDECSKSFEKAEHLRRHKLSHSPPEFFCPVPECGKTFYRKDLFDRHIARHTEDEGSRLRDEWGYVKNTGFPDSRWNAIEAYEPSVGGLSTVGSSEAHVVPIEDEHSLPRPPTPQDEHSLPRPPTPQDETKSPTTCTNCFTQVTPLWRRRPDGQPLCNACGLFLKLHGVTRPLSLKTDIIRKRNRASGSIITNDPSESVGAGQSELDKDSELDIKGKSKVDDQVDGDSVGRVATDNLSSYNSADEWKWLTDSL</sequence>
<feature type="domain" description="C2H2-type" evidence="11">
    <location>
        <begin position="402"/>
        <end position="425"/>
    </location>
</feature>
<feature type="domain" description="C2H2-type" evidence="11">
    <location>
        <begin position="820"/>
        <end position="847"/>
    </location>
</feature>
<keyword evidence="4" id="KW-0862">Zinc</keyword>
<dbReference type="PANTHER" id="PTHR35391:SF7">
    <property type="entry name" value="C2H2-TYPE DOMAIN-CONTAINING PROTEIN"/>
    <property type="match status" value="1"/>
</dbReference>
<organism evidence="12 13">
    <name type="scientific">Fusarium poae</name>
    <dbReference type="NCBI Taxonomy" id="36050"/>
    <lineage>
        <taxon>Eukaryota</taxon>
        <taxon>Fungi</taxon>
        <taxon>Dikarya</taxon>
        <taxon>Ascomycota</taxon>
        <taxon>Pezizomycotina</taxon>
        <taxon>Sordariomycetes</taxon>
        <taxon>Hypocreomycetidae</taxon>
        <taxon>Hypocreales</taxon>
        <taxon>Nectriaceae</taxon>
        <taxon>Fusarium</taxon>
    </lineage>
</organism>
<feature type="region of interest" description="Disordered" evidence="9">
    <location>
        <begin position="593"/>
        <end position="742"/>
    </location>
</feature>
<reference evidence="12 13" key="1">
    <citation type="submission" date="2016-06" db="EMBL/GenBank/DDBJ databases">
        <title>Living apart together: crosstalk between the core and supernumerary genomes in a fungal plant pathogen.</title>
        <authorList>
            <person name="Vanheule A."/>
            <person name="Audenaert K."/>
            <person name="Warris S."/>
            <person name="Van De Geest H."/>
            <person name="Schijlen E."/>
            <person name="Hofte M."/>
            <person name="De Saeger S."/>
            <person name="Haesaert G."/>
            <person name="Waalwijk C."/>
            <person name="Van Der Lee T."/>
        </authorList>
    </citation>
    <scope>NUCLEOTIDE SEQUENCE [LARGE SCALE GENOMIC DNA]</scope>
    <source>
        <strain evidence="12 13">2516</strain>
    </source>
</reference>
<evidence type="ECO:0000256" key="8">
    <source>
        <dbReference type="PROSITE-ProRule" id="PRU00042"/>
    </source>
</evidence>
<feature type="region of interest" description="Disordered" evidence="9">
    <location>
        <begin position="924"/>
        <end position="955"/>
    </location>
</feature>
<dbReference type="GO" id="GO:0008270">
    <property type="term" value="F:zinc ion binding"/>
    <property type="evidence" value="ECO:0007669"/>
    <property type="project" value="UniProtKB-KW"/>
</dbReference>
<dbReference type="InterPro" id="IPR013088">
    <property type="entry name" value="Znf_NHR/GATA"/>
</dbReference>
<dbReference type="InterPro" id="IPR036236">
    <property type="entry name" value="Znf_C2H2_sf"/>
</dbReference>
<dbReference type="SMART" id="SM00401">
    <property type="entry name" value="ZnF_GATA"/>
    <property type="match status" value="1"/>
</dbReference>
<dbReference type="OMA" id="NSADEWK"/>
<feature type="compositionally biased region" description="Basic and acidic residues" evidence="9">
    <location>
        <begin position="1025"/>
        <end position="1042"/>
    </location>
</feature>
<name>A0A1B8B9V8_FUSPO</name>
<dbReference type="STRING" id="36050.A0A1B8B9V8"/>
<dbReference type="Gene3D" id="3.30.50.10">
    <property type="entry name" value="Erythroid Transcription Factor GATA-1, subunit A"/>
    <property type="match status" value="1"/>
</dbReference>
<dbReference type="Pfam" id="PF00320">
    <property type="entry name" value="GATA"/>
    <property type="match status" value="1"/>
</dbReference>
<keyword evidence="2" id="KW-0479">Metal-binding</keyword>
<evidence type="ECO:0000313" key="13">
    <source>
        <dbReference type="Proteomes" id="UP000091967"/>
    </source>
</evidence>
<evidence type="ECO:0000256" key="6">
    <source>
        <dbReference type="ARBA" id="ARBA00023163"/>
    </source>
</evidence>
<dbReference type="PROSITE" id="PS50114">
    <property type="entry name" value="GATA_ZN_FINGER_2"/>
    <property type="match status" value="1"/>
</dbReference>
<dbReference type="SMART" id="SM00355">
    <property type="entry name" value="ZnF_C2H2"/>
    <property type="match status" value="5"/>
</dbReference>
<keyword evidence="13" id="KW-1185">Reference proteome</keyword>
<dbReference type="PROSITE" id="PS50157">
    <property type="entry name" value="ZINC_FINGER_C2H2_2"/>
    <property type="match status" value="3"/>
</dbReference>
<dbReference type="Proteomes" id="UP000091967">
    <property type="component" value="Unassembled WGS sequence"/>
</dbReference>
<evidence type="ECO:0000256" key="3">
    <source>
        <dbReference type="ARBA" id="ARBA00022771"/>
    </source>
</evidence>
<dbReference type="EMBL" id="LYXU01000001">
    <property type="protein sequence ID" value="OBS29520.1"/>
    <property type="molecule type" value="Genomic_DNA"/>
</dbReference>
<evidence type="ECO:0000259" key="10">
    <source>
        <dbReference type="PROSITE" id="PS50114"/>
    </source>
</evidence>
<feature type="compositionally biased region" description="Basic and acidic residues" evidence="9">
    <location>
        <begin position="555"/>
        <end position="570"/>
    </location>
</feature>
<evidence type="ECO:0008006" key="14">
    <source>
        <dbReference type="Google" id="ProtNLM"/>
    </source>
</evidence>
<dbReference type="PANTHER" id="PTHR35391">
    <property type="entry name" value="C2H2-TYPE DOMAIN-CONTAINING PROTEIN-RELATED"/>
    <property type="match status" value="1"/>
</dbReference>
<evidence type="ECO:0000256" key="4">
    <source>
        <dbReference type="ARBA" id="ARBA00022833"/>
    </source>
</evidence>
<keyword evidence="5" id="KW-0805">Transcription regulation</keyword>
<dbReference type="PRINTS" id="PR00619">
    <property type="entry name" value="GATAZNFINGER"/>
</dbReference>
<feature type="region of interest" description="Disordered" evidence="9">
    <location>
        <begin position="1009"/>
        <end position="1054"/>
    </location>
</feature>
<dbReference type="PROSITE" id="PS00028">
    <property type="entry name" value="ZINC_FINGER_C2H2_1"/>
    <property type="match status" value="2"/>
</dbReference>